<feature type="transmembrane region" description="Helical" evidence="1">
    <location>
        <begin position="61"/>
        <end position="82"/>
    </location>
</feature>
<reference evidence="2 3" key="1">
    <citation type="submission" date="2024-05" db="EMBL/GenBank/DDBJ databases">
        <title>Genome sequencing of Marine Estuary Bacteria, Shewanella vesiculosa and S. baltica, and Pseudomonas syringae.</title>
        <authorList>
            <person name="Gurung A."/>
            <person name="Maclea K.S."/>
        </authorList>
    </citation>
    <scope>NUCLEOTIDE SEQUENCE [LARGE SCALE GENOMIC DNA]</scope>
    <source>
        <strain evidence="2 3">1A</strain>
    </source>
</reference>
<keyword evidence="1" id="KW-0472">Membrane</keyword>
<proteinExistence type="predicted"/>
<dbReference type="Proteomes" id="UP001477278">
    <property type="component" value="Unassembled WGS sequence"/>
</dbReference>
<gene>
    <name evidence="2" type="ORF">ABHN84_03835</name>
</gene>
<feature type="transmembrane region" description="Helical" evidence="1">
    <location>
        <begin position="94"/>
        <end position="117"/>
    </location>
</feature>
<comment type="caution">
    <text evidence="2">The sequence shown here is derived from an EMBL/GenBank/DDBJ whole genome shotgun (WGS) entry which is preliminary data.</text>
</comment>
<name>A0ABV0FP71_9GAMM</name>
<keyword evidence="1" id="KW-0812">Transmembrane</keyword>
<evidence type="ECO:0008006" key="4">
    <source>
        <dbReference type="Google" id="ProtNLM"/>
    </source>
</evidence>
<dbReference type="EMBL" id="JBDPZN010000001">
    <property type="protein sequence ID" value="MEO3681418.1"/>
    <property type="molecule type" value="Genomic_DNA"/>
</dbReference>
<dbReference type="RefSeq" id="WP_347689629.1">
    <property type="nucleotide sequence ID" value="NZ_JBDPZN010000001.1"/>
</dbReference>
<evidence type="ECO:0000256" key="1">
    <source>
        <dbReference type="SAM" id="Phobius"/>
    </source>
</evidence>
<protein>
    <recommendedName>
        <fullName evidence="4">DUF1240 domain-containing protein</fullName>
    </recommendedName>
</protein>
<keyword evidence="1" id="KW-1133">Transmembrane helix</keyword>
<feature type="transmembrane region" description="Helical" evidence="1">
    <location>
        <begin position="20"/>
        <end position="41"/>
    </location>
</feature>
<organism evidence="2 3">
    <name type="scientific">Shewanella vesiculosa</name>
    <dbReference type="NCBI Taxonomy" id="518738"/>
    <lineage>
        <taxon>Bacteria</taxon>
        <taxon>Pseudomonadati</taxon>
        <taxon>Pseudomonadota</taxon>
        <taxon>Gammaproteobacteria</taxon>
        <taxon>Alteromonadales</taxon>
        <taxon>Shewanellaceae</taxon>
        <taxon>Shewanella</taxon>
    </lineage>
</organism>
<evidence type="ECO:0000313" key="3">
    <source>
        <dbReference type="Proteomes" id="UP001477278"/>
    </source>
</evidence>
<evidence type="ECO:0000313" key="2">
    <source>
        <dbReference type="EMBL" id="MEO3681418.1"/>
    </source>
</evidence>
<sequence length="202" mass="23776">MSQNPDIIHDEYSDKKRHKVLAIFLMFLCFLGIYGTFLGFIEEYSILEQISKNAIYVGHRSFAIGAFWLVPFFIIFSYLMYLRLVNKLTIKAQIWLVKAGGIGLVSWVITCSVYGFWLDSHLRINGYTHCYWYDSPTRGSPTIWVESERFCQKRASNTRLELFNYFDQQDALNRKPTDKELNAEIKNIVENSVFYKYQNDLL</sequence>
<keyword evidence="3" id="KW-1185">Reference proteome</keyword>
<accession>A0ABV0FP71</accession>